<dbReference type="GeneID" id="18935563"/>
<dbReference type="OrthoDB" id="412788at2759"/>
<dbReference type="PANTHER" id="PTHR34598:SF3">
    <property type="entry name" value="OXIDOREDUCTASE AN1597"/>
    <property type="match status" value="1"/>
</dbReference>
<reference evidence="3" key="1">
    <citation type="journal article" date="2011" name="Proc. Natl. Acad. Sci. U.S.A.">
        <title>Obligate biotrophy features unraveled by the genomic analysis of rust fungi.</title>
        <authorList>
            <person name="Duplessis S."/>
            <person name="Cuomo C.A."/>
            <person name="Lin Y.-C."/>
            <person name="Aerts A."/>
            <person name="Tisserant E."/>
            <person name="Veneault-Fourrey C."/>
            <person name="Joly D.L."/>
            <person name="Hacquard S."/>
            <person name="Amselem J."/>
            <person name="Cantarel B.L."/>
            <person name="Chiu R."/>
            <person name="Coutinho P.M."/>
            <person name="Feau N."/>
            <person name="Field M."/>
            <person name="Frey P."/>
            <person name="Gelhaye E."/>
            <person name="Goldberg J."/>
            <person name="Grabherr M.G."/>
            <person name="Kodira C.D."/>
            <person name="Kohler A."/>
            <person name="Kuees U."/>
            <person name="Lindquist E.A."/>
            <person name="Lucas S.M."/>
            <person name="Mago R."/>
            <person name="Mauceli E."/>
            <person name="Morin E."/>
            <person name="Murat C."/>
            <person name="Pangilinan J.L."/>
            <person name="Park R."/>
            <person name="Pearson M."/>
            <person name="Quesneville H."/>
            <person name="Rouhier N."/>
            <person name="Sakthikumar S."/>
            <person name="Salamov A.A."/>
            <person name="Schmutz J."/>
            <person name="Selles B."/>
            <person name="Shapiro H."/>
            <person name="Tanguay P."/>
            <person name="Tuskan G.A."/>
            <person name="Henrissat B."/>
            <person name="Van de Peer Y."/>
            <person name="Rouze P."/>
            <person name="Ellis J.G."/>
            <person name="Dodds P.N."/>
            <person name="Schein J.E."/>
            <person name="Zhong S."/>
            <person name="Hamelin R.C."/>
            <person name="Grigoriev I.V."/>
            <person name="Szabo L.J."/>
            <person name="Martin F."/>
        </authorList>
    </citation>
    <scope>NUCLEOTIDE SEQUENCE [LARGE SCALE GENOMIC DNA]</scope>
    <source>
        <strain evidence="3">98AG31 / pathotype 3-4-7</strain>
    </source>
</reference>
<dbReference type="KEGG" id="mlr:MELLADRAFT_90434"/>
<dbReference type="AlphaFoldDB" id="F4RWX4"/>
<dbReference type="Proteomes" id="UP000001072">
    <property type="component" value="Unassembled WGS sequence"/>
</dbReference>
<name>F4RWX4_MELLP</name>
<evidence type="ECO:0000256" key="1">
    <source>
        <dbReference type="ARBA" id="ARBA00023604"/>
    </source>
</evidence>
<evidence type="ECO:0000313" key="2">
    <source>
        <dbReference type="EMBL" id="EGG03099.1"/>
    </source>
</evidence>
<keyword evidence="3" id="KW-1185">Reference proteome</keyword>
<organism evidence="3">
    <name type="scientific">Melampsora larici-populina (strain 98AG31 / pathotype 3-4-7)</name>
    <name type="common">Poplar leaf rust fungus</name>
    <dbReference type="NCBI Taxonomy" id="747676"/>
    <lineage>
        <taxon>Eukaryota</taxon>
        <taxon>Fungi</taxon>
        <taxon>Dikarya</taxon>
        <taxon>Basidiomycota</taxon>
        <taxon>Pucciniomycotina</taxon>
        <taxon>Pucciniomycetes</taxon>
        <taxon>Pucciniales</taxon>
        <taxon>Melampsoraceae</taxon>
        <taxon>Melampsora</taxon>
    </lineage>
</organism>
<dbReference type="HOGENOM" id="CLU_042688_2_2_1"/>
<dbReference type="GO" id="GO:0016491">
    <property type="term" value="F:oxidoreductase activity"/>
    <property type="evidence" value="ECO:0007669"/>
    <property type="project" value="InterPro"/>
</dbReference>
<dbReference type="RefSeq" id="XP_007413559.1">
    <property type="nucleotide sequence ID" value="XM_007413497.1"/>
</dbReference>
<accession>F4RWX4</accession>
<comment type="similarity">
    <text evidence="1">Belongs to the asaB hydroxylase/desaturase family.</text>
</comment>
<dbReference type="InParanoid" id="F4RWX4"/>
<protein>
    <submittedName>
        <fullName evidence="2">Uncharacterized protein</fullName>
    </submittedName>
</protein>
<gene>
    <name evidence="2" type="ORF">MELLADRAFT_90434</name>
</gene>
<dbReference type="EMBL" id="GL883126">
    <property type="protein sequence ID" value="EGG03099.1"/>
    <property type="molecule type" value="Genomic_DNA"/>
</dbReference>
<dbReference type="eggNOG" id="ENOG502S9MZ">
    <property type="taxonomic scope" value="Eukaryota"/>
</dbReference>
<dbReference type="PANTHER" id="PTHR34598">
    <property type="entry name" value="BLL6449 PROTEIN"/>
    <property type="match status" value="1"/>
</dbReference>
<dbReference type="NCBIfam" id="NF041278">
    <property type="entry name" value="CmcJ_NvfI_EfuI"/>
    <property type="match status" value="1"/>
</dbReference>
<dbReference type="VEuPathDB" id="FungiDB:MELLADRAFT_90434"/>
<dbReference type="InterPro" id="IPR044053">
    <property type="entry name" value="AsaB-like"/>
</dbReference>
<proteinExistence type="inferred from homology"/>
<evidence type="ECO:0000313" key="3">
    <source>
        <dbReference type="Proteomes" id="UP000001072"/>
    </source>
</evidence>
<sequence>MHKVSEAYKAAMEADAVELVKDLGAHSFYLRRVGAKAAISFSANYRHASGGPSQPIQGIHSDMSPQGAKFVKDYVLERCLESKDPKEMEVGRYLQEGKHAVILNVWRPLGTVTDNHLGLCKWDSLSKEDALYSSITPTNGGNTLQRWQYRQGQRWFYLSEQKADDVYVFMQHDSRAADGHGVNVPHASFNLETDRNEAPKRSSYETRVIAIVT</sequence>